<comment type="subcellular location">
    <subcellularLocation>
        <location evidence="7">Cell inner membrane</location>
        <topology evidence="7">Multi-pass membrane protein</topology>
    </subcellularLocation>
    <subcellularLocation>
        <location evidence="1">Cell membrane</location>
        <topology evidence="1">Multi-pass membrane protein</topology>
    </subcellularLocation>
</comment>
<evidence type="ECO:0000256" key="2">
    <source>
        <dbReference type="ARBA" id="ARBA00010792"/>
    </source>
</evidence>
<sequence length="194" mass="21534">MIRGIYCTIFIIVFLESAFLPTVFLPGDTTILLAGNLANNGILSFCPTLVLLVIATGTGYWVNYSLGTHLGKTRLVSNWINGVSKKHYQRALFISNKYGSFTLFVGRFLGFVRTLLPLLAGISGFKLSRFQFVNWLSALLWVYTLMMTGAGITDMPFFRQNETLGIALLLIISIVILVVGVSGSIIIIIRRKKF</sequence>
<feature type="transmembrane region" description="Helical" evidence="7">
    <location>
        <begin position="37"/>
        <end position="62"/>
    </location>
</feature>
<evidence type="ECO:0000256" key="1">
    <source>
        <dbReference type="ARBA" id="ARBA00004651"/>
    </source>
</evidence>
<evidence type="ECO:0000313" key="9">
    <source>
        <dbReference type="EMBL" id="HAC6678857.1"/>
    </source>
</evidence>
<feature type="transmembrane region" description="Helical" evidence="7">
    <location>
        <begin position="164"/>
        <end position="189"/>
    </location>
</feature>
<proteinExistence type="inferred from homology"/>
<keyword evidence="5 7" id="KW-1133">Transmembrane helix</keyword>
<accession>A0A702FC60</accession>
<evidence type="ECO:0000256" key="5">
    <source>
        <dbReference type="ARBA" id="ARBA00022989"/>
    </source>
</evidence>
<dbReference type="PANTHER" id="PTHR30353">
    <property type="entry name" value="INNER MEMBRANE PROTEIN DEDA-RELATED"/>
    <property type="match status" value="1"/>
</dbReference>
<reference evidence="9" key="1">
    <citation type="journal article" date="2018" name="Genome Biol.">
        <title>SKESA: strategic k-mer extension for scrupulous assemblies.</title>
        <authorList>
            <person name="Souvorov A."/>
            <person name="Agarwala R."/>
            <person name="Lipman D.J."/>
        </authorList>
    </citation>
    <scope>NUCLEOTIDE SEQUENCE</scope>
    <source>
        <strain evidence="9">M138</strain>
    </source>
</reference>
<feature type="transmembrane region" description="Helical" evidence="7">
    <location>
        <begin position="6"/>
        <end position="25"/>
    </location>
</feature>
<keyword evidence="6 7" id="KW-0472">Membrane</keyword>
<evidence type="ECO:0000256" key="3">
    <source>
        <dbReference type="ARBA" id="ARBA00022475"/>
    </source>
</evidence>
<evidence type="ECO:0000259" key="8">
    <source>
        <dbReference type="Pfam" id="PF09335"/>
    </source>
</evidence>
<feature type="transmembrane region" description="Helical" evidence="7">
    <location>
        <begin position="98"/>
        <end position="120"/>
    </location>
</feature>
<name>A0A702FC60_SALET</name>
<evidence type="ECO:0000256" key="4">
    <source>
        <dbReference type="ARBA" id="ARBA00022692"/>
    </source>
</evidence>
<reference evidence="9" key="2">
    <citation type="submission" date="2018-07" db="EMBL/GenBank/DDBJ databases">
        <authorList>
            <consortium name="NCBI Pathogen Detection Project"/>
        </authorList>
    </citation>
    <scope>NUCLEOTIDE SEQUENCE</scope>
    <source>
        <strain evidence="9">M138</strain>
    </source>
</reference>
<organism evidence="9">
    <name type="scientific">Salmonella enterica subsp. enterica serovar Eastbourne</name>
    <dbReference type="NCBI Taxonomy" id="486993"/>
    <lineage>
        <taxon>Bacteria</taxon>
        <taxon>Pseudomonadati</taxon>
        <taxon>Pseudomonadota</taxon>
        <taxon>Gammaproteobacteria</taxon>
        <taxon>Enterobacterales</taxon>
        <taxon>Enterobacteriaceae</taxon>
        <taxon>Salmonella</taxon>
    </lineage>
</organism>
<keyword evidence="7" id="KW-0997">Cell inner membrane</keyword>
<dbReference type="InterPro" id="IPR032818">
    <property type="entry name" value="DedA-like"/>
</dbReference>
<dbReference type="PANTHER" id="PTHR30353:SF11">
    <property type="entry name" value="INNER MEMBRANE PROTEIN YQJA"/>
    <property type="match status" value="1"/>
</dbReference>
<comment type="caution">
    <text evidence="9">The sequence shown here is derived from an EMBL/GenBank/DDBJ whole genome shotgun (WGS) entry which is preliminary data.</text>
</comment>
<gene>
    <name evidence="9" type="ORF">G0D12_24875</name>
</gene>
<dbReference type="GO" id="GO:0005886">
    <property type="term" value="C:plasma membrane"/>
    <property type="evidence" value="ECO:0007669"/>
    <property type="project" value="UniProtKB-SubCell"/>
</dbReference>
<dbReference type="InterPro" id="IPR032816">
    <property type="entry name" value="VTT_dom"/>
</dbReference>
<feature type="domain" description="VTT" evidence="8">
    <location>
        <begin position="25"/>
        <end position="150"/>
    </location>
</feature>
<dbReference type="EMBL" id="DAAMHJ010000038">
    <property type="protein sequence ID" value="HAC6678857.1"/>
    <property type="molecule type" value="Genomic_DNA"/>
</dbReference>
<comment type="similarity">
    <text evidence="2 7">Belongs to the DedA family.</text>
</comment>
<evidence type="ECO:0000256" key="6">
    <source>
        <dbReference type="ARBA" id="ARBA00023136"/>
    </source>
</evidence>
<keyword evidence="4 7" id="KW-0812">Transmembrane</keyword>
<keyword evidence="3" id="KW-1003">Cell membrane</keyword>
<dbReference type="Pfam" id="PF09335">
    <property type="entry name" value="VTT_dom"/>
    <property type="match status" value="1"/>
</dbReference>
<feature type="transmembrane region" description="Helical" evidence="7">
    <location>
        <begin position="132"/>
        <end position="152"/>
    </location>
</feature>
<dbReference type="AlphaFoldDB" id="A0A702FC60"/>
<protein>
    <submittedName>
        <fullName evidence="9">DedA family protein</fullName>
    </submittedName>
</protein>
<evidence type="ECO:0000256" key="7">
    <source>
        <dbReference type="RuleBase" id="RU367016"/>
    </source>
</evidence>